<keyword evidence="1" id="KW-1133">Transmembrane helix</keyword>
<organism evidence="2">
    <name type="scientific">Solanum chacoense</name>
    <name type="common">Chaco potato</name>
    <dbReference type="NCBI Taxonomy" id="4108"/>
    <lineage>
        <taxon>Eukaryota</taxon>
        <taxon>Viridiplantae</taxon>
        <taxon>Streptophyta</taxon>
        <taxon>Embryophyta</taxon>
        <taxon>Tracheophyta</taxon>
        <taxon>Spermatophyta</taxon>
        <taxon>Magnoliopsida</taxon>
        <taxon>eudicotyledons</taxon>
        <taxon>Gunneridae</taxon>
        <taxon>Pentapetalae</taxon>
        <taxon>asterids</taxon>
        <taxon>lamiids</taxon>
        <taxon>Solanales</taxon>
        <taxon>Solanaceae</taxon>
        <taxon>Solanoideae</taxon>
        <taxon>Solaneae</taxon>
        <taxon>Solanum</taxon>
    </lineage>
</organism>
<name>A0A0V0H5Y7_SOLCH</name>
<keyword evidence="1" id="KW-0472">Membrane</keyword>
<reference evidence="2" key="1">
    <citation type="submission" date="2015-12" db="EMBL/GenBank/DDBJ databases">
        <title>Gene expression during late stages of embryo sac development: a critical building block for successful pollen-pistil interactions.</title>
        <authorList>
            <person name="Liu Y."/>
            <person name="Joly V."/>
            <person name="Sabar M."/>
            <person name="Matton D.P."/>
        </authorList>
    </citation>
    <scope>NUCLEOTIDE SEQUENCE</scope>
</reference>
<dbReference type="EMBL" id="GEDG01024703">
    <property type="protein sequence ID" value="JAP15772.1"/>
    <property type="molecule type" value="Transcribed_RNA"/>
</dbReference>
<dbReference type="AlphaFoldDB" id="A0A0V0H5Y7"/>
<proteinExistence type="predicted"/>
<protein>
    <submittedName>
        <fullName evidence="2">Putative ovule protein</fullName>
    </submittedName>
</protein>
<accession>A0A0V0H5Y7</accession>
<feature type="non-terminal residue" evidence="2">
    <location>
        <position position="1"/>
    </location>
</feature>
<sequence>LYSLKCCFCFLYVFHLFFLMVDSCFHALLWPIEVFKLFYGFLRFFFGLAAPNRGGSVILKTISELDVNIL</sequence>
<keyword evidence="1" id="KW-0812">Transmembrane</keyword>
<evidence type="ECO:0000313" key="2">
    <source>
        <dbReference type="EMBL" id="JAP15772.1"/>
    </source>
</evidence>
<evidence type="ECO:0000256" key="1">
    <source>
        <dbReference type="SAM" id="Phobius"/>
    </source>
</evidence>
<feature type="transmembrane region" description="Helical" evidence="1">
    <location>
        <begin position="7"/>
        <end position="28"/>
    </location>
</feature>